<sequence length="63" mass="7218">MISSAALLGSKLLFDTDWSLFWLLFGWGLVVAIHYFIAGAFDIDEDWANDKILELKGRSYDFD</sequence>
<evidence type="ECO:0008006" key="3">
    <source>
        <dbReference type="Google" id="ProtNLM"/>
    </source>
</evidence>
<feature type="non-terminal residue" evidence="2">
    <location>
        <position position="63"/>
    </location>
</feature>
<gene>
    <name evidence="2" type="ORF">METZ01_LOCUS212043</name>
</gene>
<dbReference type="AlphaFoldDB" id="A0A382F943"/>
<accession>A0A382F943</accession>
<protein>
    <recommendedName>
        <fullName evidence="3">2TM domain-containing protein</fullName>
    </recommendedName>
</protein>
<dbReference type="EMBL" id="UINC01048537">
    <property type="protein sequence ID" value="SVB59189.1"/>
    <property type="molecule type" value="Genomic_DNA"/>
</dbReference>
<evidence type="ECO:0000256" key="1">
    <source>
        <dbReference type="SAM" id="Phobius"/>
    </source>
</evidence>
<name>A0A382F943_9ZZZZ</name>
<evidence type="ECO:0000313" key="2">
    <source>
        <dbReference type="EMBL" id="SVB59189.1"/>
    </source>
</evidence>
<keyword evidence="1" id="KW-0812">Transmembrane</keyword>
<feature type="transmembrane region" description="Helical" evidence="1">
    <location>
        <begin position="20"/>
        <end position="41"/>
    </location>
</feature>
<proteinExistence type="predicted"/>
<keyword evidence="1" id="KW-0472">Membrane</keyword>
<keyword evidence="1" id="KW-1133">Transmembrane helix</keyword>
<reference evidence="2" key="1">
    <citation type="submission" date="2018-05" db="EMBL/GenBank/DDBJ databases">
        <authorList>
            <person name="Lanie J.A."/>
            <person name="Ng W.-L."/>
            <person name="Kazmierczak K.M."/>
            <person name="Andrzejewski T.M."/>
            <person name="Davidsen T.M."/>
            <person name="Wayne K.J."/>
            <person name="Tettelin H."/>
            <person name="Glass J.I."/>
            <person name="Rusch D."/>
            <person name="Podicherti R."/>
            <person name="Tsui H.-C.T."/>
            <person name="Winkler M.E."/>
        </authorList>
    </citation>
    <scope>NUCLEOTIDE SEQUENCE</scope>
</reference>
<organism evidence="2">
    <name type="scientific">marine metagenome</name>
    <dbReference type="NCBI Taxonomy" id="408172"/>
    <lineage>
        <taxon>unclassified sequences</taxon>
        <taxon>metagenomes</taxon>
        <taxon>ecological metagenomes</taxon>
    </lineage>
</organism>